<dbReference type="Proteomes" id="UP000700596">
    <property type="component" value="Unassembled WGS sequence"/>
</dbReference>
<feature type="compositionally biased region" description="Polar residues" evidence="10">
    <location>
        <begin position="313"/>
        <end position="337"/>
    </location>
</feature>
<evidence type="ECO:0000256" key="2">
    <source>
        <dbReference type="ARBA" id="ARBA00010855"/>
    </source>
</evidence>
<sequence>MSTPDAEDASPSPEHSPGNSPDYSGSPEDSDMAADMDVDSKPDGTSPTQRTANGQKSSSSAKDPLRPRRKKARRACLACQRAHLTCGDERPCHRCVKRQLQATCTDGVRKKAKYLHDAPDSALMPGISGHFHHMNGNPTVHFQGQGPDQGVGPRPEYYAQSPPGTFYPGNQMQAHVPVSVQEVPVPNNFAHPQAPISPPYSQTNQGPLANPQAAAAQGPPANLQQFGGPLFDPSDPALFNFDISSLNFGSHYGALELGMLGHISSGVAETPPGDNNILNPLNQAAGIYNPQMRPGQYGENNLPVPSHGIPQSEWENPQSRQGSLQVQTPHNTPTTANIDHGSHRQDSINAPHAYVIGQGPASISSASPASTDMNPGYDNDNPLSSATFFANSVQAREHRQSPTVGRPQHHQNTTLQPIQTNALQKRRRDTSWIYETINEPFPYVGSWHHLTATILSRFCRASAEKIKIALSKFRPSLLHAAERLTTNDAILQERNLQRSLVDLEEKFSEVGVPYILCRRTGEVVAMNKEFTILTGWDRGVLLGKEPNLNVNFGLLPPTGIPESDPSTRTNTTPLMAGQEPKKTPFPVNMIELLDERSAVEWAGDLSELIYLNNHAQRRRVNMLRYRTKEDVAKAEEMKANALAHGGHVKHEPLIKLEGGPVHCAETSMMQLGARDGLVDCMLSLHVKRDTLDEPLLLCMHLMPVLEKRAH</sequence>
<dbReference type="GO" id="GO:0006094">
    <property type="term" value="P:gluconeogenesis"/>
    <property type="evidence" value="ECO:0007669"/>
    <property type="project" value="UniProtKB-KW"/>
</dbReference>
<feature type="compositionally biased region" description="Low complexity" evidence="10">
    <location>
        <begin position="205"/>
        <end position="225"/>
    </location>
</feature>
<keyword evidence="13" id="KW-1185">Reference proteome</keyword>
<feature type="domain" description="Zn(2)-C6 fungal-type" evidence="11">
    <location>
        <begin position="75"/>
        <end position="106"/>
    </location>
</feature>
<feature type="region of interest" description="Disordered" evidence="10">
    <location>
        <begin position="188"/>
        <end position="229"/>
    </location>
</feature>
<keyword evidence="6" id="KW-0805">Transcription regulation</keyword>
<comment type="subcellular location">
    <subcellularLocation>
        <location evidence="1">Nucleus</location>
    </subcellularLocation>
</comment>
<keyword evidence="9" id="KW-0539">Nucleus</keyword>
<feature type="compositionally biased region" description="Polar residues" evidence="10">
    <location>
        <begin position="410"/>
        <end position="423"/>
    </location>
</feature>
<dbReference type="GO" id="GO:0000981">
    <property type="term" value="F:DNA-binding transcription factor activity, RNA polymerase II-specific"/>
    <property type="evidence" value="ECO:0007669"/>
    <property type="project" value="InterPro"/>
</dbReference>
<comment type="similarity">
    <text evidence="2">Belongs to the ERT1/acuK family.</text>
</comment>
<feature type="compositionally biased region" description="Polar residues" evidence="10">
    <location>
        <begin position="381"/>
        <end position="394"/>
    </location>
</feature>
<keyword evidence="4" id="KW-0479">Metal-binding</keyword>
<evidence type="ECO:0000256" key="3">
    <source>
        <dbReference type="ARBA" id="ARBA00022432"/>
    </source>
</evidence>
<dbReference type="PROSITE" id="PS50048">
    <property type="entry name" value="ZN2_CY6_FUNGAL_2"/>
    <property type="match status" value="1"/>
</dbReference>
<comment type="caution">
    <text evidence="12">The sequence shown here is derived from an EMBL/GenBank/DDBJ whole genome shotgun (WGS) entry which is preliminary data.</text>
</comment>
<dbReference type="OrthoDB" id="2538135at2759"/>
<dbReference type="InterPro" id="IPR001138">
    <property type="entry name" value="Zn2Cys6_DnaBD"/>
</dbReference>
<dbReference type="EMBL" id="JAGMWT010000011">
    <property type="protein sequence ID" value="KAH7119773.1"/>
    <property type="molecule type" value="Genomic_DNA"/>
</dbReference>
<evidence type="ECO:0000256" key="4">
    <source>
        <dbReference type="ARBA" id="ARBA00022723"/>
    </source>
</evidence>
<dbReference type="InterPro" id="IPR050335">
    <property type="entry name" value="ERT1_acuK_gluconeogen_tf"/>
</dbReference>
<evidence type="ECO:0000256" key="9">
    <source>
        <dbReference type="ARBA" id="ARBA00023242"/>
    </source>
</evidence>
<feature type="region of interest" description="Disordered" evidence="10">
    <location>
        <begin position="359"/>
        <end position="423"/>
    </location>
</feature>
<dbReference type="SUPFAM" id="SSF57701">
    <property type="entry name" value="Zn2/Cys6 DNA-binding domain"/>
    <property type="match status" value="1"/>
</dbReference>
<feature type="region of interest" description="Disordered" evidence="10">
    <location>
        <begin position="289"/>
        <end position="346"/>
    </location>
</feature>
<gene>
    <name evidence="12" type="ORF">B0J11DRAFT_69989</name>
</gene>
<keyword evidence="3" id="KW-0312">Gluconeogenesis</keyword>
<evidence type="ECO:0000256" key="6">
    <source>
        <dbReference type="ARBA" id="ARBA00023015"/>
    </source>
</evidence>
<dbReference type="GO" id="GO:0005634">
    <property type="term" value="C:nucleus"/>
    <property type="evidence" value="ECO:0007669"/>
    <property type="project" value="UniProtKB-SubCell"/>
</dbReference>
<dbReference type="AlphaFoldDB" id="A0A9P9DIB8"/>
<keyword evidence="8" id="KW-0804">Transcription</keyword>
<protein>
    <submittedName>
        <fullName evidence="12">Transcription activator of gluconeogenesis</fullName>
    </submittedName>
</protein>
<evidence type="ECO:0000256" key="7">
    <source>
        <dbReference type="ARBA" id="ARBA00023125"/>
    </source>
</evidence>
<dbReference type="Pfam" id="PF24990">
    <property type="entry name" value="PAS_13"/>
    <property type="match status" value="1"/>
</dbReference>
<dbReference type="InterPro" id="IPR056751">
    <property type="entry name" value="PAS_13"/>
</dbReference>
<feature type="compositionally biased region" description="Acidic residues" evidence="10">
    <location>
        <begin position="28"/>
        <end position="37"/>
    </location>
</feature>
<reference evidence="12" key="1">
    <citation type="journal article" date="2021" name="Nat. Commun.">
        <title>Genetic determinants of endophytism in the Arabidopsis root mycobiome.</title>
        <authorList>
            <person name="Mesny F."/>
            <person name="Miyauchi S."/>
            <person name="Thiergart T."/>
            <person name="Pickel B."/>
            <person name="Atanasova L."/>
            <person name="Karlsson M."/>
            <person name="Huettel B."/>
            <person name="Barry K.W."/>
            <person name="Haridas S."/>
            <person name="Chen C."/>
            <person name="Bauer D."/>
            <person name="Andreopoulos W."/>
            <person name="Pangilinan J."/>
            <person name="LaButti K."/>
            <person name="Riley R."/>
            <person name="Lipzen A."/>
            <person name="Clum A."/>
            <person name="Drula E."/>
            <person name="Henrissat B."/>
            <person name="Kohler A."/>
            <person name="Grigoriev I.V."/>
            <person name="Martin F.M."/>
            <person name="Hacquard S."/>
        </authorList>
    </citation>
    <scope>NUCLEOTIDE SEQUENCE</scope>
    <source>
        <strain evidence="12">MPI-CAGE-CH-0243</strain>
    </source>
</reference>
<feature type="compositionally biased region" description="Low complexity" evidence="10">
    <location>
        <begin position="360"/>
        <end position="370"/>
    </location>
</feature>
<feature type="compositionally biased region" description="Polar residues" evidence="10">
    <location>
        <begin position="43"/>
        <end position="61"/>
    </location>
</feature>
<dbReference type="SMART" id="SM00066">
    <property type="entry name" value="GAL4"/>
    <property type="match status" value="1"/>
</dbReference>
<evidence type="ECO:0000313" key="12">
    <source>
        <dbReference type="EMBL" id="KAH7119773.1"/>
    </source>
</evidence>
<accession>A0A9P9DIB8</accession>
<organism evidence="12 13">
    <name type="scientific">Dendryphion nanum</name>
    <dbReference type="NCBI Taxonomy" id="256645"/>
    <lineage>
        <taxon>Eukaryota</taxon>
        <taxon>Fungi</taxon>
        <taxon>Dikarya</taxon>
        <taxon>Ascomycota</taxon>
        <taxon>Pezizomycotina</taxon>
        <taxon>Dothideomycetes</taxon>
        <taxon>Pleosporomycetidae</taxon>
        <taxon>Pleosporales</taxon>
        <taxon>Torulaceae</taxon>
        <taxon>Dendryphion</taxon>
    </lineage>
</organism>
<feature type="region of interest" description="Disordered" evidence="10">
    <location>
        <begin position="1"/>
        <end position="69"/>
    </location>
</feature>
<dbReference type="InterPro" id="IPR036864">
    <property type="entry name" value="Zn2-C6_fun-type_DNA-bd_sf"/>
</dbReference>
<dbReference type="GO" id="GO:0009267">
    <property type="term" value="P:cellular response to starvation"/>
    <property type="evidence" value="ECO:0007669"/>
    <property type="project" value="TreeGrafter"/>
</dbReference>
<keyword evidence="5" id="KW-0862">Zinc</keyword>
<evidence type="ECO:0000313" key="13">
    <source>
        <dbReference type="Proteomes" id="UP000700596"/>
    </source>
</evidence>
<evidence type="ECO:0000256" key="5">
    <source>
        <dbReference type="ARBA" id="ARBA00022833"/>
    </source>
</evidence>
<keyword evidence="7" id="KW-0238">DNA-binding</keyword>
<dbReference type="GO" id="GO:0000977">
    <property type="term" value="F:RNA polymerase II transcription regulatory region sequence-specific DNA binding"/>
    <property type="evidence" value="ECO:0007669"/>
    <property type="project" value="TreeGrafter"/>
</dbReference>
<dbReference type="GO" id="GO:0008270">
    <property type="term" value="F:zinc ion binding"/>
    <property type="evidence" value="ECO:0007669"/>
    <property type="project" value="InterPro"/>
</dbReference>
<proteinExistence type="inferred from homology"/>
<evidence type="ECO:0000259" key="11">
    <source>
        <dbReference type="PROSITE" id="PS50048"/>
    </source>
</evidence>
<evidence type="ECO:0000256" key="1">
    <source>
        <dbReference type="ARBA" id="ARBA00004123"/>
    </source>
</evidence>
<name>A0A9P9DIB8_9PLEO</name>
<dbReference type="PANTHER" id="PTHR47659">
    <property type="entry name" value="ZN(II)2CYS6 TRANSCRIPTION FACTOR (EUROFUNG)-RELATED"/>
    <property type="match status" value="1"/>
</dbReference>
<dbReference type="PANTHER" id="PTHR47659:SF1">
    <property type="entry name" value="TRANSCRIPTION ACTIVATOR OF GLUCONEOGENESIS ERT1"/>
    <property type="match status" value="1"/>
</dbReference>
<dbReference type="CDD" id="cd00067">
    <property type="entry name" value="GAL4"/>
    <property type="match status" value="1"/>
</dbReference>
<evidence type="ECO:0000256" key="8">
    <source>
        <dbReference type="ARBA" id="ARBA00023163"/>
    </source>
</evidence>
<evidence type="ECO:0000256" key="10">
    <source>
        <dbReference type="SAM" id="MobiDB-lite"/>
    </source>
</evidence>